<dbReference type="AlphaFoldDB" id="A0A099L354"/>
<evidence type="ECO:0000259" key="7">
    <source>
        <dbReference type="PROSITE" id="PS50850"/>
    </source>
</evidence>
<evidence type="ECO:0000256" key="2">
    <source>
        <dbReference type="ARBA" id="ARBA00022692"/>
    </source>
</evidence>
<dbReference type="RefSeq" id="WP_231561997.1">
    <property type="nucleotide sequence ID" value="NZ_JQEC01000011.1"/>
</dbReference>
<dbReference type="GO" id="GO:0008643">
    <property type="term" value="P:carbohydrate transport"/>
    <property type="evidence" value="ECO:0007669"/>
    <property type="project" value="InterPro"/>
</dbReference>
<comment type="caution">
    <text evidence="8">The sequence shown here is derived from an EMBL/GenBank/DDBJ whole genome shotgun (WGS) entry which is preliminary data.</text>
</comment>
<dbReference type="InterPro" id="IPR039672">
    <property type="entry name" value="MFS_2"/>
</dbReference>
<feature type="transmembrane region" description="Helical" evidence="6">
    <location>
        <begin position="98"/>
        <end position="117"/>
    </location>
</feature>
<feature type="transmembrane region" description="Helical" evidence="6">
    <location>
        <begin position="129"/>
        <end position="153"/>
    </location>
</feature>
<name>A0A099L354_COLPS</name>
<dbReference type="EMBL" id="JQEC01000011">
    <property type="protein sequence ID" value="KGJ96298.1"/>
    <property type="molecule type" value="Genomic_DNA"/>
</dbReference>
<evidence type="ECO:0000256" key="1">
    <source>
        <dbReference type="ARBA" id="ARBA00009617"/>
    </source>
</evidence>
<dbReference type="GO" id="GO:0005886">
    <property type="term" value="C:plasma membrane"/>
    <property type="evidence" value="ECO:0007669"/>
    <property type="project" value="TreeGrafter"/>
</dbReference>
<evidence type="ECO:0000313" key="9">
    <source>
        <dbReference type="Proteomes" id="UP000029868"/>
    </source>
</evidence>
<dbReference type="PANTHER" id="PTHR11328:SF24">
    <property type="entry name" value="MAJOR FACILITATOR SUPERFAMILY (MFS) PROFILE DOMAIN-CONTAINING PROTEIN"/>
    <property type="match status" value="1"/>
</dbReference>
<evidence type="ECO:0000313" key="8">
    <source>
        <dbReference type="EMBL" id="KGJ96298.1"/>
    </source>
</evidence>
<organism evidence="8 9">
    <name type="scientific">Colwellia psychrerythraea</name>
    <name type="common">Vibrio psychroerythus</name>
    <dbReference type="NCBI Taxonomy" id="28229"/>
    <lineage>
        <taxon>Bacteria</taxon>
        <taxon>Pseudomonadati</taxon>
        <taxon>Pseudomonadota</taxon>
        <taxon>Gammaproteobacteria</taxon>
        <taxon>Alteromonadales</taxon>
        <taxon>Colwelliaceae</taxon>
        <taxon>Colwellia</taxon>
    </lineage>
</organism>
<dbReference type="InterPro" id="IPR036259">
    <property type="entry name" value="MFS_trans_sf"/>
</dbReference>
<keyword evidence="4 6" id="KW-0472">Membrane</keyword>
<dbReference type="NCBIfam" id="TIGR00792">
    <property type="entry name" value="gph"/>
    <property type="match status" value="1"/>
</dbReference>
<dbReference type="GO" id="GO:0015293">
    <property type="term" value="F:symporter activity"/>
    <property type="evidence" value="ECO:0007669"/>
    <property type="project" value="InterPro"/>
</dbReference>
<dbReference type="PATRIC" id="fig|28229.3.peg.1184"/>
<dbReference type="SUPFAM" id="SSF103473">
    <property type="entry name" value="MFS general substrate transporter"/>
    <property type="match status" value="1"/>
</dbReference>
<feature type="transmembrane region" description="Helical" evidence="6">
    <location>
        <begin position="420"/>
        <end position="443"/>
    </location>
</feature>
<dbReference type="Proteomes" id="UP000029868">
    <property type="component" value="Unassembled WGS sequence"/>
</dbReference>
<feature type="compositionally biased region" description="Polar residues" evidence="5">
    <location>
        <begin position="471"/>
        <end position="491"/>
    </location>
</feature>
<reference evidence="8 9" key="1">
    <citation type="submission" date="2014-08" db="EMBL/GenBank/DDBJ databases">
        <title>Genomic and Phenotypic Diversity of Colwellia psychrerythraea strains from Disparate Marine Basins.</title>
        <authorList>
            <person name="Techtmann S.M."/>
            <person name="Stelling S.C."/>
            <person name="Utturkar S.M."/>
            <person name="Alshibli N."/>
            <person name="Harris A."/>
            <person name="Brown S.D."/>
            <person name="Hazen T.C."/>
        </authorList>
    </citation>
    <scope>NUCLEOTIDE SEQUENCE [LARGE SCALE GENOMIC DNA]</scope>
    <source>
        <strain evidence="8 9">GAB14E</strain>
    </source>
</reference>
<accession>A0A099L354</accession>
<feature type="transmembrane region" description="Helical" evidence="6">
    <location>
        <begin position="165"/>
        <end position="182"/>
    </location>
</feature>
<keyword evidence="3 6" id="KW-1133">Transmembrane helix</keyword>
<proteinExistence type="inferred from homology"/>
<dbReference type="CDD" id="cd17332">
    <property type="entry name" value="MFS_MelB_like"/>
    <property type="match status" value="1"/>
</dbReference>
<feature type="transmembrane region" description="Helical" evidence="6">
    <location>
        <begin position="336"/>
        <end position="357"/>
    </location>
</feature>
<feature type="transmembrane region" description="Helical" evidence="6">
    <location>
        <begin position="281"/>
        <end position="300"/>
    </location>
</feature>
<dbReference type="PANTHER" id="PTHR11328">
    <property type="entry name" value="MAJOR FACILITATOR SUPERFAMILY DOMAIN-CONTAINING PROTEIN"/>
    <property type="match status" value="1"/>
</dbReference>
<evidence type="ECO:0000256" key="4">
    <source>
        <dbReference type="ARBA" id="ARBA00023136"/>
    </source>
</evidence>
<feature type="transmembrane region" description="Helical" evidence="6">
    <location>
        <begin position="202"/>
        <end position="221"/>
    </location>
</feature>
<evidence type="ECO:0000256" key="3">
    <source>
        <dbReference type="ARBA" id="ARBA00022989"/>
    </source>
</evidence>
<feature type="transmembrane region" description="Helical" evidence="6">
    <location>
        <begin position="249"/>
        <end position="275"/>
    </location>
</feature>
<dbReference type="PROSITE" id="PS50850">
    <property type="entry name" value="MFS"/>
    <property type="match status" value="1"/>
</dbReference>
<dbReference type="InterPro" id="IPR001927">
    <property type="entry name" value="Na/Gal_symport"/>
</dbReference>
<dbReference type="InterPro" id="IPR020846">
    <property type="entry name" value="MFS_dom"/>
</dbReference>
<feature type="transmembrane region" description="Helical" evidence="6">
    <location>
        <begin position="46"/>
        <end position="69"/>
    </location>
</feature>
<keyword evidence="2 6" id="KW-0812">Transmembrane</keyword>
<sequence>MIKNIKQHQQNLGLNSGPNSALSLGEKVGYACGDVASNFYWRVFDVFLFIFYTDVFGLSAAAVGTMMLVTRLIDAFSDPLMGAIADRTNTRFGKFRPYLLWGIIPMIAAGVLTFTVPDVSDGNKLIWAYGSYIFMMLAYTFINVPYGALLGVVTGDSQQRTTLTSFRFIGAFSGGSLVAYMTPELVNYLGQGDEALGWQLTMLTYGLVAAVLFVITFLSTTERISPPAQQKTPVLQDLKDLTQNKPWKILFVLALIIMMTISLRGSSGTFYFKYYVERPDLIGSFAMAYMIALAVGAASTPLLTKFIDKRRLLMILMTIVAALSLIFYFVPKDNITLMFVLQILIGLALGPKSPLVFSMYADTADFSQWRTGRRATAMIFSAAAFAQKLGGALAGAMIGWTLASLGYIANQVQTGASEQGIVLLMTLLPAIFAAIAVPVIYFYPLDDQQLKKLQGELLTQEIKAREEIALQNPTKQENPNDTDEQTGAVNA</sequence>
<feature type="domain" description="Major facilitator superfamily (MFS) profile" evidence="7">
    <location>
        <begin position="1"/>
        <end position="448"/>
    </location>
</feature>
<dbReference type="Gene3D" id="1.20.1250.20">
    <property type="entry name" value="MFS general substrate transporter like domains"/>
    <property type="match status" value="2"/>
</dbReference>
<evidence type="ECO:0000256" key="6">
    <source>
        <dbReference type="SAM" id="Phobius"/>
    </source>
</evidence>
<feature type="region of interest" description="Disordered" evidence="5">
    <location>
        <begin position="468"/>
        <end position="491"/>
    </location>
</feature>
<evidence type="ECO:0000256" key="5">
    <source>
        <dbReference type="SAM" id="MobiDB-lite"/>
    </source>
</evidence>
<comment type="similarity">
    <text evidence="1">Belongs to the sodium:galactoside symporter (TC 2.A.2) family.</text>
</comment>
<dbReference type="Pfam" id="PF13347">
    <property type="entry name" value="MFS_2"/>
    <property type="match status" value="1"/>
</dbReference>
<feature type="transmembrane region" description="Helical" evidence="6">
    <location>
        <begin position="312"/>
        <end position="330"/>
    </location>
</feature>
<feature type="transmembrane region" description="Helical" evidence="6">
    <location>
        <begin position="378"/>
        <end position="400"/>
    </location>
</feature>
<dbReference type="GO" id="GO:0006814">
    <property type="term" value="P:sodium ion transport"/>
    <property type="evidence" value="ECO:0007669"/>
    <property type="project" value="InterPro"/>
</dbReference>
<gene>
    <name evidence="8" type="ORF">GAB14E_0245</name>
</gene>
<protein>
    <submittedName>
        <fullName evidence="8">Sugar (Glycoside-Pentoside-Hexuronide) transporter</fullName>
    </submittedName>
</protein>